<organism evidence="1 2">
    <name type="scientific">Armillaria tabescens</name>
    <name type="common">Ringless honey mushroom</name>
    <name type="synonym">Agaricus tabescens</name>
    <dbReference type="NCBI Taxonomy" id="1929756"/>
    <lineage>
        <taxon>Eukaryota</taxon>
        <taxon>Fungi</taxon>
        <taxon>Dikarya</taxon>
        <taxon>Basidiomycota</taxon>
        <taxon>Agaricomycotina</taxon>
        <taxon>Agaricomycetes</taxon>
        <taxon>Agaricomycetidae</taxon>
        <taxon>Agaricales</taxon>
        <taxon>Marasmiineae</taxon>
        <taxon>Physalacriaceae</taxon>
        <taxon>Desarmillaria</taxon>
    </lineage>
</organism>
<keyword evidence="2" id="KW-1185">Reference proteome</keyword>
<evidence type="ECO:0000313" key="1">
    <source>
        <dbReference type="EMBL" id="KAK0442005.1"/>
    </source>
</evidence>
<dbReference type="EMBL" id="JAUEPS010000066">
    <property type="protein sequence ID" value="KAK0442005.1"/>
    <property type="molecule type" value="Genomic_DNA"/>
</dbReference>
<protein>
    <submittedName>
        <fullName evidence="1">Uncharacterized protein</fullName>
    </submittedName>
</protein>
<reference evidence="1" key="1">
    <citation type="submission" date="2023-06" db="EMBL/GenBank/DDBJ databases">
        <authorList>
            <consortium name="Lawrence Berkeley National Laboratory"/>
            <person name="Ahrendt S."/>
            <person name="Sahu N."/>
            <person name="Indic B."/>
            <person name="Wong-Bajracharya J."/>
            <person name="Merenyi Z."/>
            <person name="Ke H.-M."/>
            <person name="Monk M."/>
            <person name="Kocsube S."/>
            <person name="Drula E."/>
            <person name="Lipzen A."/>
            <person name="Balint B."/>
            <person name="Henrissat B."/>
            <person name="Andreopoulos B."/>
            <person name="Martin F.M."/>
            <person name="Harder C.B."/>
            <person name="Rigling D."/>
            <person name="Ford K.L."/>
            <person name="Foster G.D."/>
            <person name="Pangilinan J."/>
            <person name="Papanicolaou A."/>
            <person name="Barry K."/>
            <person name="LaButti K."/>
            <person name="Viragh M."/>
            <person name="Koriabine M."/>
            <person name="Yan M."/>
            <person name="Riley R."/>
            <person name="Champramary S."/>
            <person name="Plett K.L."/>
            <person name="Tsai I.J."/>
            <person name="Slot J."/>
            <person name="Sipos G."/>
            <person name="Plett J."/>
            <person name="Nagy L.G."/>
            <person name="Grigoriev I.V."/>
        </authorList>
    </citation>
    <scope>NUCLEOTIDE SEQUENCE</scope>
    <source>
        <strain evidence="1">CCBAS 213</strain>
    </source>
</reference>
<dbReference type="GeneID" id="85361911"/>
<name>A0AA39JHE4_ARMTA</name>
<evidence type="ECO:0000313" key="2">
    <source>
        <dbReference type="Proteomes" id="UP001175211"/>
    </source>
</evidence>
<sequence length="185" mass="20367">MSTGLGTPQGVRTIRTIPHGQYTVLILAPLLHHGRPSTADFTRIKRYIFEEPTWPWVSAFANFSANRFVQSLYDGWSGFRNEARGVYYAHAQKDLEILTRWATILAVVNGTDSQLAAGLQGQLFINAAEILRYLGPMNTTDYVSIAAMFFRAVAPALVPVEQASYGVAGRSSMVGEYGQGEIASY</sequence>
<accession>A0AA39JHE4</accession>
<dbReference type="RefSeq" id="XP_060324158.1">
    <property type="nucleotide sequence ID" value="XM_060478363.1"/>
</dbReference>
<comment type="caution">
    <text evidence="1">The sequence shown here is derived from an EMBL/GenBank/DDBJ whole genome shotgun (WGS) entry which is preliminary data.</text>
</comment>
<dbReference type="AlphaFoldDB" id="A0AA39JHE4"/>
<dbReference type="Proteomes" id="UP001175211">
    <property type="component" value="Unassembled WGS sequence"/>
</dbReference>
<gene>
    <name evidence="1" type="ORF">EV420DRAFT_1649810</name>
</gene>
<proteinExistence type="predicted"/>